<evidence type="ECO:0000256" key="1">
    <source>
        <dbReference type="ARBA" id="ARBA00006242"/>
    </source>
</evidence>
<dbReference type="GO" id="GO:0015935">
    <property type="term" value="C:small ribosomal subunit"/>
    <property type="evidence" value="ECO:0007669"/>
    <property type="project" value="InterPro"/>
</dbReference>
<keyword evidence="2" id="KW-0689">Ribosomal protein</keyword>
<evidence type="ECO:0000256" key="3">
    <source>
        <dbReference type="ARBA" id="ARBA00023274"/>
    </source>
</evidence>
<dbReference type="Proteomes" id="UP001177744">
    <property type="component" value="Unassembled WGS sequence"/>
</dbReference>
<comment type="caution">
    <text evidence="5">The sequence shown here is derived from an EMBL/GenBank/DDBJ whole genome shotgun (WGS) entry which is preliminary data.</text>
</comment>
<dbReference type="SUPFAM" id="SSF52313">
    <property type="entry name" value="Ribosomal protein S2"/>
    <property type="match status" value="1"/>
</dbReference>
<dbReference type="PROSITE" id="PS00963">
    <property type="entry name" value="RIBOSOMAL_S2_2"/>
    <property type="match status" value="1"/>
</dbReference>
<keyword evidence="3" id="KW-0687">Ribonucleoprotein</keyword>
<name>A0AA40LQX3_CNENI</name>
<protein>
    <recommendedName>
        <fullName evidence="4">40S ribosomal protein SA</fullName>
    </recommendedName>
</protein>
<dbReference type="AlphaFoldDB" id="A0AA40LQX3"/>
<dbReference type="InterPro" id="IPR018130">
    <property type="entry name" value="Ribosomal_uS2_CS"/>
</dbReference>
<gene>
    <name evidence="5" type="ORF">QTO34_017146</name>
</gene>
<reference evidence="5" key="1">
    <citation type="submission" date="2023-06" db="EMBL/GenBank/DDBJ databases">
        <title>Reference genome for the Northern bat (Eptesicus nilssonii), a most northern bat species.</title>
        <authorList>
            <person name="Laine V.N."/>
            <person name="Pulliainen A.T."/>
            <person name="Lilley T.M."/>
        </authorList>
    </citation>
    <scope>NUCLEOTIDE SEQUENCE</scope>
    <source>
        <strain evidence="5">BLF_Eptnil</strain>
        <tissue evidence="5">Kidney</tissue>
    </source>
</reference>
<keyword evidence="6" id="KW-1185">Reference proteome</keyword>
<organism evidence="5 6">
    <name type="scientific">Cnephaeus nilssonii</name>
    <name type="common">Northern bat</name>
    <name type="synonym">Eptesicus nilssonii</name>
    <dbReference type="NCBI Taxonomy" id="3371016"/>
    <lineage>
        <taxon>Eukaryota</taxon>
        <taxon>Metazoa</taxon>
        <taxon>Chordata</taxon>
        <taxon>Craniata</taxon>
        <taxon>Vertebrata</taxon>
        <taxon>Euteleostomi</taxon>
        <taxon>Mammalia</taxon>
        <taxon>Eutheria</taxon>
        <taxon>Laurasiatheria</taxon>
        <taxon>Chiroptera</taxon>
        <taxon>Yangochiroptera</taxon>
        <taxon>Vespertilionidae</taxon>
        <taxon>Cnephaeus</taxon>
    </lineage>
</organism>
<dbReference type="EMBL" id="JAULJE010000007">
    <property type="protein sequence ID" value="KAK1340753.1"/>
    <property type="molecule type" value="Genomic_DNA"/>
</dbReference>
<dbReference type="CDD" id="cd01425">
    <property type="entry name" value="RPS2"/>
    <property type="match status" value="1"/>
</dbReference>
<sequence length="232" mass="25520">MGVAWLVGVAWAWRSGRRRGRDSGWPGSRLGQRDLSSRCQLRRQLSVCAMAVLRNRRGLWSSELTSCRGPSKAGELGACLLRHQAFQKPPPHRRLLKGLVHQQTGYPAPPRSKAKAKSDGIYIINLKRTWEKLLLTAHAIVATENPNDVNVLSSRNTGQQAVLKFAATTEATPVAGHFTPGTIIDPIQAAFMEPRLLVVTDPRADHRPLTEVSYVNLPSTALCNTAFPLCCL</sequence>
<dbReference type="InterPro" id="IPR023591">
    <property type="entry name" value="Ribosomal_uS2_flav_dom_sf"/>
</dbReference>
<evidence type="ECO:0000256" key="2">
    <source>
        <dbReference type="ARBA" id="ARBA00022980"/>
    </source>
</evidence>
<evidence type="ECO:0000313" key="5">
    <source>
        <dbReference type="EMBL" id="KAK1340753.1"/>
    </source>
</evidence>
<dbReference type="GO" id="GO:0003735">
    <property type="term" value="F:structural constituent of ribosome"/>
    <property type="evidence" value="ECO:0007669"/>
    <property type="project" value="InterPro"/>
</dbReference>
<evidence type="ECO:0000256" key="4">
    <source>
        <dbReference type="ARBA" id="ARBA00035401"/>
    </source>
</evidence>
<dbReference type="GO" id="GO:0006412">
    <property type="term" value="P:translation"/>
    <property type="evidence" value="ECO:0007669"/>
    <property type="project" value="InterPro"/>
</dbReference>
<dbReference type="InterPro" id="IPR001865">
    <property type="entry name" value="Ribosomal_uS2"/>
</dbReference>
<dbReference type="PANTHER" id="PTHR11489">
    <property type="entry name" value="40S RIBOSOMAL PROTEIN SA"/>
    <property type="match status" value="1"/>
</dbReference>
<accession>A0AA40LQX3</accession>
<dbReference type="PRINTS" id="PR00395">
    <property type="entry name" value="RIBOSOMALS2"/>
</dbReference>
<dbReference type="Gene3D" id="3.40.50.10490">
    <property type="entry name" value="Glucose-6-phosphate isomerase like protein, domain 1"/>
    <property type="match status" value="1"/>
</dbReference>
<comment type="similarity">
    <text evidence="1">Belongs to the universal ribosomal protein uS2 family.</text>
</comment>
<evidence type="ECO:0000313" key="6">
    <source>
        <dbReference type="Proteomes" id="UP001177744"/>
    </source>
</evidence>
<dbReference type="InterPro" id="IPR005707">
    <property type="entry name" value="Ribosomal_uS2_euk/arc"/>
</dbReference>
<proteinExistence type="inferred from homology"/>